<evidence type="ECO:0000256" key="3">
    <source>
        <dbReference type="ARBA" id="ARBA00022741"/>
    </source>
</evidence>
<comment type="catalytic activity">
    <reaction evidence="6">
        <text>GTP + H2O = GDP + phosphate + H(+)</text>
        <dbReference type="Rhea" id="RHEA:19669"/>
        <dbReference type="ChEBI" id="CHEBI:15377"/>
        <dbReference type="ChEBI" id="CHEBI:15378"/>
        <dbReference type="ChEBI" id="CHEBI:37565"/>
        <dbReference type="ChEBI" id="CHEBI:43474"/>
        <dbReference type="ChEBI" id="CHEBI:58189"/>
    </reaction>
    <physiologicalReaction direction="left-to-right" evidence="6">
        <dbReference type="Rhea" id="RHEA:19670"/>
    </physiologicalReaction>
</comment>
<dbReference type="InterPro" id="IPR017975">
    <property type="entry name" value="Tubulin_CS"/>
</dbReference>
<evidence type="ECO:0000259" key="9">
    <source>
        <dbReference type="SMART" id="SM00865"/>
    </source>
</evidence>
<evidence type="ECO:0000256" key="5">
    <source>
        <dbReference type="ARBA" id="ARBA00023134"/>
    </source>
</evidence>
<dbReference type="VEuPathDB" id="VectorBase:RPRC003295"/>
<keyword evidence="5 7" id="KW-0342">GTP-binding</keyword>
<accession>R4G2S9</accession>
<evidence type="ECO:0000313" key="10">
    <source>
        <dbReference type="EMBL" id="JAA75179.1"/>
    </source>
</evidence>
<dbReference type="Gene3D" id="3.30.1330.20">
    <property type="entry name" value="Tubulin/FtsZ, C-terminal domain"/>
    <property type="match status" value="1"/>
</dbReference>
<name>R4G2S9_RHOPR</name>
<evidence type="ECO:0000256" key="1">
    <source>
        <dbReference type="ARBA" id="ARBA00009636"/>
    </source>
</evidence>
<reference evidence="10" key="1">
    <citation type="submission" date="2013-04" db="EMBL/GenBank/DDBJ databases">
        <title>An insight into the transcriptome of the digestive tract of the blood sucking bug, Rhodnius prolixus.</title>
        <authorList>
            <person name="Ribeiro J.M.C."/>
            <person name="Genta F.A."/>
            <person name="Sorgine M.H.F."/>
            <person name="Paiva-Silva G.O."/>
            <person name="Majerowicz D."/>
            <person name="Medeiros M."/>
            <person name="Koerich L."/>
            <person name="Terra W.R."/>
            <person name="Ferreira C."/>
            <person name="Pimentel A.C."/>
            <person name="Bisch P.M."/>
            <person name="Diniz M.M.P."/>
            <person name="Nascimento R."/>
            <person name="Salmon D."/>
            <person name="Silber A.M."/>
            <person name="Alves M."/>
            <person name="Oliveira M.F."/>
            <person name="Gondim K.C."/>
            <person name="Silva Neto M.A.C."/>
            <person name="Atella G.C."/>
            <person name="Araujo H."/>
            <person name="Dias F.S."/>
            <person name="Polycarpo C.R."/>
            <person name="Fampa P."/>
            <person name="Melo A.C."/>
            <person name="Tanaka A.S."/>
            <person name="Balczun C."/>
            <person name="Oliveira J.H.M."/>
            <person name="Goncalves R."/>
            <person name="Lazoski C."/>
            <person name="Pereira M.A."/>
            <person name="Rivera-Pomar R."/>
            <person name="Diambra L."/>
            <person name="Schaub G.A."/>
            <person name="Garcia E.S."/>
            <person name="Azambuja P."/>
            <person name="Braz G.R.C."/>
            <person name="Oliveira P.L."/>
        </authorList>
    </citation>
    <scope>NUCLEOTIDE SEQUENCE</scope>
</reference>
<proteinExistence type="evidence at transcript level"/>
<dbReference type="GO" id="GO:0005874">
    <property type="term" value="C:microtubule"/>
    <property type="evidence" value="ECO:0007669"/>
    <property type="project" value="UniProtKB-KW"/>
</dbReference>
<keyword evidence="3 7" id="KW-0547">Nucleotide-binding</keyword>
<dbReference type="PANTHER" id="PTHR11588">
    <property type="entry name" value="TUBULIN"/>
    <property type="match status" value="1"/>
</dbReference>
<comment type="function">
    <text evidence="7">Tubulin is the major constituent of microtubules, a cylinder consisting of laterally associated linear protofilaments composed of alpha- and beta-tubulin heterodimers. Microtubules grow by the addition of GTP-tubulin dimers to the microtubule end, where a stabilizing cap forms. Below the cap, tubulin dimers are in GDP-bound state, owing to GTPase activity of alpha-tubulin.</text>
</comment>
<dbReference type="SMART" id="SM00864">
    <property type="entry name" value="Tubulin"/>
    <property type="match status" value="1"/>
</dbReference>
<comment type="similarity">
    <text evidence="1 7">Belongs to the tubulin family.</text>
</comment>
<dbReference type="GO" id="GO:0005525">
    <property type="term" value="F:GTP binding"/>
    <property type="evidence" value="ECO:0007669"/>
    <property type="project" value="UniProtKB-UniRule"/>
</dbReference>
<dbReference type="HOGENOM" id="CLU_015718_0_2_1"/>
<dbReference type="PROSITE" id="PS00227">
    <property type="entry name" value="TUBULIN"/>
    <property type="match status" value="1"/>
</dbReference>
<dbReference type="Gene3D" id="3.40.50.1440">
    <property type="entry name" value="Tubulin/FtsZ, GTPase domain"/>
    <property type="match status" value="1"/>
</dbReference>
<feature type="domain" description="Tubulin/FtsZ GTPase" evidence="8">
    <location>
        <begin position="62"/>
        <end position="259"/>
    </location>
</feature>
<dbReference type="AlphaFoldDB" id="R4G2S9"/>
<dbReference type="InterPro" id="IPR000217">
    <property type="entry name" value="Tubulin"/>
</dbReference>
<evidence type="ECO:0000256" key="4">
    <source>
        <dbReference type="ARBA" id="ARBA00022801"/>
    </source>
</evidence>
<keyword evidence="2 7" id="KW-0493">Microtubule</keyword>
<dbReference type="Pfam" id="PF00091">
    <property type="entry name" value="Tubulin"/>
    <property type="match status" value="1"/>
</dbReference>
<dbReference type="EMBL" id="GAHY01002331">
    <property type="protein sequence ID" value="JAA75179.1"/>
    <property type="molecule type" value="mRNA"/>
</dbReference>
<keyword evidence="4" id="KW-0378">Hydrolase</keyword>
<dbReference type="InterPro" id="IPR002452">
    <property type="entry name" value="Alpha_tubulin"/>
</dbReference>
<dbReference type="CDD" id="cd02186">
    <property type="entry name" value="alpha_tubulin"/>
    <property type="match status" value="1"/>
</dbReference>
<protein>
    <recommendedName>
        <fullName evidence="7">Tubulin alpha chain</fullName>
    </recommendedName>
</protein>
<dbReference type="InterPro" id="IPR018316">
    <property type="entry name" value="Tubulin/FtsZ_2-layer-sand-dom"/>
</dbReference>
<dbReference type="Pfam" id="PF03953">
    <property type="entry name" value="Tubulin_C"/>
    <property type="match status" value="1"/>
</dbReference>
<dbReference type="InterPro" id="IPR037103">
    <property type="entry name" value="Tubulin/FtsZ-like_C"/>
</dbReference>
<dbReference type="PRINTS" id="PR01161">
    <property type="entry name" value="TUBULIN"/>
</dbReference>
<dbReference type="GO" id="GO:0016787">
    <property type="term" value="F:hydrolase activity"/>
    <property type="evidence" value="ECO:0007669"/>
    <property type="project" value="UniProtKB-KW"/>
</dbReference>
<organism evidence="10">
    <name type="scientific">Rhodnius prolixus</name>
    <name type="common">Triatomid bug</name>
    <dbReference type="NCBI Taxonomy" id="13249"/>
    <lineage>
        <taxon>Eukaryota</taxon>
        <taxon>Metazoa</taxon>
        <taxon>Ecdysozoa</taxon>
        <taxon>Arthropoda</taxon>
        <taxon>Hexapoda</taxon>
        <taxon>Insecta</taxon>
        <taxon>Pterygota</taxon>
        <taxon>Neoptera</taxon>
        <taxon>Paraneoptera</taxon>
        <taxon>Hemiptera</taxon>
        <taxon>Heteroptera</taxon>
        <taxon>Panheteroptera</taxon>
        <taxon>Cimicomorpha</taxon>
        <taxon>Reduviidae</taxon>
        <taxon>Triatominae</taxon>
        <taxon>Rhodnius</taxon>
    </lineage>
</organism>
<feature type="domain" description="Tubulin/FtsZ 2-layer sandwich" evidence="9">
    <location>
        <begin position="261"/>
        <end position="406"/>
    </location>
</feature>
<evidence type="ECO:0000256" key="6">
    <source>
        <dbReference type="ARBA" id="ARBA00049117"/>
    </source>
</evidence>
<dbReference type="Gene3D" id="1.10.287.600">
    <property type="entry name" value="Helix hairpin bin"/>
    <property type="match status" value="1"/>
</dbReference>
<evidence type="ECO:0000259" key="8">
    <source>
        <dbReference type="SMART" id="SM00864"/>
    </source>
</evidence>
<dbReference type="InterPro" id="IPR008280">
    <property type="entry name" value="Tub_FtsZ_C"/>
</dbReference>
<dbReference type="InterPro" id="IPR023123">
    <property type="entry name" value="Tubulin_C"/>
</dbReference>
<comment type="subunit">
    <text evidence="7">Dimer of alpha and beta chains. A typical microtubule is a hollow water-filled tube with an outer diameter of 25 nm and an inner diameter of 15 nM. Alpha-beta heterodimers associate head-to-tail to form protofilaments running lengthwise along the microtubule wall with the beta-tubulin subunit facing the microtubule plus end conferring a structural polarity. Microtubules usually have 13 protofilaments but different protofilament numbers can be found in some organisms and specialized cells.</text>
</comment>
<dbReference type="InterPro" id="IPR036525">
    <property type="entry name" value="Tubulin/FtsZ_GTPase_sf"/>
</dbReference>
<dbReference type="SUPFAM" id="SSF55307">
    <property type="entry name" value="Tubulin C-terminal domain-like"/>
    <property type="match status" value="1"/>
</dbReference>
<dbReference type="SMART" id="SM00865">
    <property type="entry name" value="Tubulin_C"/>
    <property type="match status" value="1"/>
</dbReference>
<dbReference type="SUPFAM" id="SSF52490">
    <property type="entry name" value="Tubulin nucleotide-binding domain-like"/>
    <property type="match status" value="1"/>
</dbReference>
<dbReference type="InterPro" id="IPR003008">
    <property type="entry name" value="Tubulin_FtsZ_GTPase"/>
</dbReference>
<evidence type="ECO:0000256" key="2">
    <source>
        <dbReference type="ARBA" id="ARBA00022701"/>
    </source>
</evidence>
<dbReference type="GO" id="GO:0007017">
    <property type="term" value="P:microtubule-based process"/>
    <property type="evidence" value="ECO:0007669"/>
    <property type="project" value="InterPro"/>
</dbReference>
<sequence>MDERGFIDKYTDVEVESLTSLKDDDVNSENSNLSKKESLIENSSQTKFVDNDELRLNMIDGMQSFFMESSNGSFSPRNLMIDLEPTVVDVIKTGPYRDLYLPNTLISSSEDAANNFARGFYTNGKLQLEEVLETLMNITENCERLQGFLFFHSIGGGTGSGFHSALLEEIHDEFPKISKLEIAIFPSPTLSTAVVEPYNAVLAVHHSIDYTNCTFLADNEAMYDICQRMLRADRPTYSTLNRLLAQAVSSITASLRFKGSLNADFVDFQTNLVPYPRIHFPVMSYAPIINSDMITHECLSVQTITSNCFDYSHRLVRCESEYGRYISCCLLYRGDVTPKDINGAIALIKQKKNVQFVQWSPTGFKIGMNEQPPAVDPKGKMASTTRACCMLCNTTAIKEAWSNLNVKYHGMLKKRAFIHWYLKEGMDMEEFYSAQDDLLLLEQDYNCLD</sequence>
<dbReference type="GO" id="GO:0005200">
    <property type="term" value="F:structural constituent of cytoskeleton"/>
    <property type="evidence" value="ECO:0007669"/>
    <property type="project" value="InterPro"/>
</dbReference>
<dbReference type="PRINTS" id="PR01162">
    <property type="entry name" value="ALPHATUBULIN"/>
</dbReference>
<evidence type="ECO:0000256" key="7">
    <source>
        <dbReference type="RuleBase" id="RU000352"/>
    </source>
</evidence>